<dbReference type="InterPro" id="IPR029063">
    <property type="entry name" value="SAM-dependent_MTases_sf"/>
</dbReference>
<dbReference type="Pfam" id="PF00891">
    <property type="entry name" value="Methyltransf_2"/>
    <property type="match status" value="1"/>
</dbReference>
<evidence type="ECO:0000256" key="3">
    <source>
        <dbReference type="ARBA" id="ARBA00022691"/>
    </source>
</evidence>
<dbReference type="Gene3D" id="1.10.10.10">
    <property type="entry name" value="Winged helix-like DNA-binding domain superfamily/Winged helix DNA-binding domain"/>
    <property type="match status" value="1"/>
</dbReference>
<evidence type="ECO:0000256" key="2">
    <source>
        <dbReference type="ARBA" id="ARBA00022679"/>
    </source>
</evidence>
<dbReference type="SUPFAM" id="SSF46785">
    <property type="entry name" value="Winged helix' DNA-binding domain"/>
    <property type="match status" value="1"/>
</dbReference>
<reference evidence="6" key="2">
    <citation type="submission" date="2023-06" db="EMBL/GenBank/DDBJ databases">
        <authorList>
            <consortium name="Lawrence Berkeley National Laboratory"/>
            <person name="Haridas S."/>
            <person name="Hensen N."/>
            <person name="Bonometti L."/>
            <person name="Westerberg I."/>
            <person name="Brannstrom I.O."/>
            <person name="Guillou S."/>
            <person name="Cros-Aarteil S."/>
            <person name="Calhoun S."/>
            <person name="Kuo A."/>
            <person name="Mondo S."/>
            <person name="Pangilinan J."/>
            <person name="Riley R."/>
            <person name="Labutti K."/>
            <person name="Andreopoulos B."/>
            <person name="Lipzen A."/>
            <person name="Chen C."/>
            <person name="Yanf M."/>
            <person name="Daum C."/>
            <person name="Ng V."/>
            <person name="Clum A."/>
            <person name="Steindorff A."/>
            <person name="Ohm R."/>
            <person name="Martin F."/>
            <person name="Silar P."/>
            <person name="Natvig D."/>
            <person name="Lalanne C."/>
            <person name="Gautier V."/>
            <person name="Ament-Velasquez S.L."/>
            <person name="Kruys A."/>
            <person name="Hutchinson M.I."/>
            <person name="Powell A.J."/>
            <person name="Barry K."/>
            <person name="Miller A.N."/>
            <person name="Grigoriev I.V."/>
            <person name="Debuchy R."/>
            <person name="Gladieux P."/>
            <person name="Thoren M.H."/>
            <person name="Johannesson H."/>
        </authorList>
    </citation>
    <scope>NUCLEOTIDE SEQUENCE</scope>
    <source>
        <strain evidence="6">CBS 168.71</strain>
    </source>
</reference>
<keyword evidence="3" id="KW-0949">S-adenosyl-L-methionine</keyword>
<organism evidence="6 7">
    <name type="scientific">Chaetomium fimeti</name>
    <dbReference type="NCBI Taxonomy" id="1854472"/>
    <lineage>
        <taxon>Eukaryota</taxon>
        <taxon>Fungi</taxon>
        <taxon>Dikarya</taxon>
        <taxon>Ascomycota</taxon>
        <taxon>Pezizomycotina</taxon>
        <taxon>Sordariomycetes</taxon>
        <taxon>Sordariomycetidae</taxon>
        <taxon>Sordariales</taxon>
        <taxon>Chaetomiaceae</taxon>
        <taxon>Chaetomium</taxon>
    </lineage>
</organism>
<name>A0AAE0LNI5_9PEZI</name>
<dbReference type="AlphaFoldDB" id="A0AAE0LNI5"/>
<evidence type="ECO:0000259" key="5">
    <source>
        <dbReference type="Pfam" id="PF00891"/>
    </source>
</evidence>
<protein>
    <submittedName>
        <fullName evidence="6">S-adenosyl-L-methionine-dependent methyltransferase</fullName>
    </submittedName>
</protein>
<proteinExistence type="predicted"/>
<dbReference type="GO" id="GO:0008171">
    <property type="term" value="F:O-methyltransferase activity"/>
    <property type="evidence" value="ECO:0007669"/>
    <property type="project" value="InterPro"/>
</dbReference>
<keyword evidence="1 6" id="KW-0489">Methyltransferase</keyword>
<dbReference type="EMBL" id="JAUEPN010000008">
    <property type="protein sequence ID" value="KAK3291693.1"/>
    <property type="molecule type" value="Genomic_DNA"/>
</dbReference>
<keyword evidence="7" id="KW-1185">Reference proteome</keyword>
<feature type="active site" description="Proton acceptor" evidence="4">
    <location>
        <position position="238"/>
    </location>
</feature>
<dbReference type="PANTHER" id="PTHR43712:SF11">
    <property type="entry name" value="O-METHYLTRANSFERASE (AFU_ORTHOLOGUE AFUA_2G17820)-RELATED"/>
    <property type="match status" value="1"/>
</dbReference>
<evidence type="ECO:0000313" key="6">
    <source>
        <dbReference type="EMBL" id="KAK3291693.1"/>
    </source>
</evidence>
<evidence type="ECO:0000256" key="4">
    <source>
        <dbReference type="PIRSR" id="PIRSR005739-1"/>
    </source>
</evidence>
<comment type="caution">
    <text evidence="6">The sequence shown here is derived from an EMBL/GenBank/DDBJ whole genome shotgun (WGS) entry which is preliminary data.</text>
</comment>
<keyword evidence="2" id="KW-0808">Transferase</keyword>
<dbReference type="GeneID" id="87837862"/>
<dbReference type="InterPro" id="IPR036390">
    <property type="entry name" value="WH_DNA-bd_sf"/>
</dbReference>
<dbReference type="InterPro" id="IPR001077">
    <property type="entry name" value="COMT_C"/>
</dbReference>
<dbReference type="PROSITE" id="PS51683">
    <property type="entry name" value="SAM_OMT_II"/>
    <property type="match status" value="1"/>
</dbReference>
<evidence type="ECO:0000256" key="1">
    <source>
        <dbReference type="ARBA" id="ARBA00022603"/>
    </source>
</evidence>
<feature type="domain" description="O-methyltransferase C-terminal" evidence="5">
    <location>
        <begin position="167"/>
        <end position="308"/>
    </location>
</feature>
<reference evidence="6" key="1">
    <citation type="journal article" date="2023" name="Mol. Phylogenet. Evol.">
        <title>Genome-scale phylogeny and comparative genomics of the fungal order Sordariales.</title>
        <authorList>
            <person name="Hensen N."/>
            <person name="Bonometti L."/>
            <person name="Westerberg I."/>
            <person name="Brannstrom I.O."/>
            <person name="Guillou S."/>
            <person name="Cros-Aarteil S."/>
            <person name="Calhoun S."/>
            <person name="Haridas S."/>
            <person name="Kuo A."/>
            <person name="Mondo S."/>
            <person name="Pangilinan J."/>
            <person name="Riley R."/>
            <person name="LaButti K."/>
            <person name="Andreopoulos B."/>
            <person name="Lipzen A."/>
            <person name="Chen C."/>
            <person name="Yan M."/>
            <person name="Daum C."/>
            <person name="Ng V."/>
            <person name="Clum A."/>
            <person name="Steindorff A."/>
            <person name="Ohm R.A."/>
            <person name="Martin F."/>
            <person name="Silar P."/>
            <person name="Natvig D.O."/>
            <person name="Lalanne C."/>
            <person name="Gautier V."/>
            <person name="Ament-Velasquez S.L."/>
            <person name="Kruys A."/>
            <person name="Hutchinson M.I."/>
            <person name="Powell A.J."/>
            <person name="Barry K."/>
            <person name="Miller A.N."/>
            <person name="Grigoriev I.V."/>
            <person name="Debuchy R."/>
            <person name="Gladieux P."/>
            <person name="Hiltunen Thoren M."/>
            <person name="Johannesson H."/>
        </authorList>
    </citation>
    <scope>NUCLEOTIDE SEQUENCE</scope>
    <source>
        <strain evidence="6">CBS 168.71</strain>
    </source>
</reference>
<dbReference type="PIRSF" id="PIRSF005739">
    <property type="entry name" value="O-mtase"/>
    <property type="match status" value="1"/>
</dbReference>
<dbReference type="SUPFAM" id="SSF53335">
    <property type="entry name" value="S-adenosyl-L-methionine-dependent methyltransferases"/>
    <property type="match status" value="1"/>
</dbReference>
<dbReference type="Gene3D" id="3.40.50.150">
    <property type="entry name" value="Vaccinia Virus protein VP39"/>
    <property type="match status" value="1"/>
</dbReference>
<accession>A0AAE0LNI5</accession>
<dbReference type="GO" id="GO:0032259">
    <property type="term" value="P:methylation"/>
    <property type="evidence" value="ECO:0007669"/>
    <property type="project" value="UniProtKB-KW"/>
</dbReference>
<sequence length="333" mass="38021">MLVELGILGALVASKDQTASSQQLAEASKCEEGVVVRLMRLACSLCFCDELDEQTYRANELTIMLVRPGWQGAMRWMDIIYPVTANLRGFLSSTDFGRVPDPSDTAFEYVHKKTMWRVLEEKPDQRRNFDLWMHERKRHEETLWHRRYPACASLSPDTLRSGPDAVLMVDVGGANGSQLVNFRKQTPHLPGRYVLQDLPESVAAMVQPPEGIEVVAHDFFTPQPVKGARFYYFRNVFHNWPDHKCVEILRNIVPAMDPEYSTLLIDDYVLPDKNAQLRSAIADIHMMYMFNSSERTERQYKEIVSQVGLEIVAVYPAGVNEEAILEVRVAVNK</sequence>
<dbReference type="RefSeq" id="XP_062655207.1">
    <property type="nucleotide sequence ID" value="XM_062800914.1"/>
</dbReference>
<evidence type="ECO:0000313" key="7">
    <source>
        <dbReference type="Proteomes" id="UP001278766"/>
    </source>
</evidence>
<dbReference type="InterPro" id="IPR016461">
    <property type="entry name" value="COMT-like"/>
</dbReference>
<gene>
    <name evidence="6" type="ORF">B0H64DRAFT_330071</name>
</gene>
<dbReference type="PANTHER" id="PTHR43712">
    <property type="entry name" value="PUTATIVE (AFU_ORTHOLOGUE AFUA_4G14580)-RELATED"/>
    <property type="match status" value="1"/>
</dbReference>
<dbReference type="Proteomes" id="UP001278766">
    <property type="component" value="Unassembled WGS sequence"/>
</dbReference>
<dbReference type="InterPro" id="IPR036388">
    <property type="entry name" value="WH-like_DNA-bd_sf"/>
</dbReference>